<comment type="caution">
    <text evidence="3">The sequence shown here is derived from an EMBL/GenBank/DDBJ whole genome shotgun (WGS) entry which is preliminary data.</text>
</comment>
<sequence length="341" mass="39651">MPAKRQKSLVAEKKRKQPSKEQQVPRGYKGVQDGRSNKAPLSRVNCERLKLLDANALSQENDALKEELDRLKHREDDRETVAHMLEKAELQLTRYQEKLKNKEIETEQMKRRLDLLEKAKGGTPGFDRCALLLDGTTFHDDWIKVELDMRHFVEENERLKAEVAQARASAANYQLHRQAFKKRGLRNNLNRSQQVESLERFVVGEWKVKASDYAIHWKYEVMAKSSGLSFRDLDAAGLIWPYGKLQTQWLMRSLIELPRDTTKKLKDVYAKWCRKLKADQKDARLVGMRNPLQPSARQLSSLDCALLARLLLAWPSKNQLLLLTKPHQDLPEGFRCDVRRT</sequence>
<name>A0A1D1UH75_RAMVA</name>
<gene>
    <name evidence="3" type="primary">RvY_00550-1</name>
    <name evidence="3" type="synonym">RvY_00550.1</name>
    <name evidence="3" type="ORF">RvY_00550</name>
</gene>
<evidence type="ECO:0000256" key="1">
    <source>
        <dbReference type="SAM" id="Coils"/>
    </source>
</evidence>
<feature type="coiled-coil region" evidence="1">
    <location>
        <begin position="54"/>
        <end position="119"/>
    </location>
</feature>
<proteinExistence type="predicted"/>
<reference evidence="3 4" key="1">
    <citation type="journal article" date="2016" name="Nat. Commun.">
        <title>Extremotolerant tardigrade genome and improved radiotolerance of human cultured cells by tardigrade-unique protein.</title>
        <authorList>
            <person name="Hashimoto T."/>
            <person name="Horikawa D.D."/>
            <person name="Saito Y."/>
            <person name="Kuwahara H."/>
            <person name="Kozuka-Hata H."/>
            <person name="Shin-I T."/>
            <person name="Minakuchi Y."/>
            <person name="Ohishi K."/>
            <person name="Motoyama A."/>
            <person name="Aizu T."/>
            <person name="Enomoto A."/>
            <person name="Kondo K."/>
            <person name="Tanaka S."/>
            <person name="Hara Y."/>
            <person name="Koshikawa S."/>
            <person name="Sagara H."/>
            <person name="Miura T."/>
            <person name="Yokobori S."/>
            <person name="Miyagawa K."/>
            <person name="Suzuki Y."/>
            <person name="Kubo T."/>
            <person name="Oyama M."/>
            <person name="Kohara Y."/>
            <person name="Fujiyama A."/>
            <person name="Arakawa K."/>
            <person name="Katayama T."/>
            <person name="Toyoda A."/>
            <person name="Kunieda T."/>
        </authorList>
    </citation>
    <scope>NUCLEOTIDE SEQUENCE [LARGE SCALE GENOMIC DNA]</scope>
    <source>
        <strain evidence="3 4">YOKOZUNA-1</strain>
    </source>
</reference>
<feature type="coiled-coil region" evidence="1">
    <location>
        <begin position="149"/>
        <end position="176"/>
    </location>
</feature>
<organism evidence="3 4">
    <name type="scientific">Ramazzottius varieornatus</name>
    <name type="common">Water bear</name>
    <name type="synonym">Tardigrade</name>
    <dbReference type="NCBI Taxonomy" id="947166"/>
    <lineage>
        <taxon>Eukaryota</taxon>
        <taxon>Metazoa</taxon>
        <taxon>Ecdysozoa</taxon>
        <taxon>Tardigrada</taxon>
        <taxon>Eutardigrada</taxon>
        <taxon>Parachela</taxon>
        <taxon>Hypsibioidea</taxon>
        <taxon>Ramazzottiidae</taxon>
        <taxon>Ramazzottius</taxon>
    </lineage>
</organism>
<evidence type="ECO:0000313" key="3">
    <source>
        <dbReference type="EMBL" id="GAU87745.1"/>
    </source>
</evidence>
<keyword evidence="4" id="KW-1185">Reference proteome</keyword>
<dbReference type="AlphaFoldDB" id="A0A1D1UH75"/>
<dbReference type="EMBL" id="BDGG01000001">
    <property type="protein sequence ID" value="GAU87745.1"/>
    <property type="molecule type" value="Genomic_DNA"/>
</dbReference>
<feature type="region of interest" description="Disordered" evidence="2">
    <location>
        <begin position="1"/>
        <end position="40"/>
    </location>
</feature>
<feature type="compositionally biased region" description="Basic residues" evidence="2">
    <location>
        <begin position="1"/>
        <end position="17"/>
    </location>
</feature>
<dbReference type="Proteomes" id="UP000186922">
    <property type="component" value="Unassembled WGS sequence"/>
</dbReference>
<evidence type="ECO:0000313" key="4">
    <source>
        <dbReference type="Proteomes" id="UP000186922"/>
    </source>
</evidence>
<protein>
    <submittedName>
        <fullName evidence="3">Uncharacterized protein</fullName>
    </submittedName>
</protein>
<accession>A0A1D1UH75</accession>
<evidence type="ECO:0000256" key="2">
    <source>
        <dbReference type="SAM" id="MobiDB-lite"/>
    </source>
</evidence>
<keyword evidence="1" id="KW-0175">Coiled coil</keyword>